<dbReference type="PANTHER" id="PTHR11786:SF0">
    <property type="entry name" value="ARYLAMINE N-ACETYLTRANSFERASE 4-RELATED"/>
    <property type="match status" value="1"/>
</dbReference>
<feature type="region of interest" description="Disordered" evidence="3">
    <location>
        <begin position="42"/>
        <end position="62"/>
    </location>
</feature>
<accession>A0A1W0X3P6</accession>
<evidence type="ECO:0000256" key="1">
    <source>
        <dbReference type="ARBA" id="ARBA00006547"/>
    </source>
</evidence>
<dbReference type="PANTHER" id="PTHR11786">
    <property type="entry name" value="N-HYDROXYARYLAMINE O-ACETYLTRANSFERASE"/>
    <property type="match status" value="1"/>
</dbReference>
<dbReference type="EC" id="2.3.1.5" evidence="2"/>
<evidence type="ECO:0000256" key="3">
    <source>
        <dbReference type="SAM" id="MobiDB-lite"/>
    </source>
</evidence>
<proteinExistence type="inferred from homology"/>
<gene>
    <name evidence="4" type="ORF">BV898_03961</name>
</gene>
<dbReference type="Gene3D" id="3.30.2140.20">
    <property type="match status" value="1"/>
</dbReference>
<dbReference type="InterPro" id="IPR001447">
    <property type="entry name" value="Arylamine_N-AcTrfase"/>
</dbReference>
<evidence type="ECO:0000313" key="5">
    <source>
        <dbReference type="Proteomes" id="UP000192578"/>
    </source>
</evidence>
<dbReference type="EMBL" id="MTYJ01000019">
    <property type="protein sequence ID" value="OQV22116.1"/>
    <property type="molecule type" value="Genomic_DNA"/>
</dbReference>
<keyword evidence="5" id="KW-1185">Reference proteome</keyword>
<dbReference type="InterPro" id="IPR038765">
    <property type="entry name" value="Papain-like_cys_pep_sf"/>
</dbReference>
<evidence type="ECO:0000256" key="2">
    <source>
        <dbReference type="ARBA" id="ARBA00012701"/>
    </source>
</evidence>
<dbReference type="GO" id="GO:0004060">
    <property type="term" value="F:arylamine N-acetyltransferase activity"/>
    <property type="evidence" value="ECO:0007669"/>
    <property type="project" value="UniProtKB-EC"/>
</dbReference>
<reference evidence="5" key="1">
    <citation type="submission" date="2017-01" db="EMBL/GenBank/DDBJ databases">
        <title>Comparative genomics of anhydrobiosis in the tardigrade Hypsibius dujardini.</title>
        <authorList>
            <person name="Yoshida Y."/>
            <person name="Koutsovoulos G."/>
            <person name="Laetsch D."/>
            <person name="Stevens L."/>
            <person name="Kumar S."/>
            <person name="Horikawa D."/>
            <person name="Ishino K."/>
            <person name="Komine S."/>
            <person name="Tomita M."/>
            <person name="Blaxter M."/>
            <person name="Arakawa K."/>
        </authorList>
    </citation>
    <scope>NUCLEOTIDE SEQUENCE [LARGE SCALE GENOMIC DNA]</scope>
    <source>
        <strain evidence="5">Z151</strain>
    </source>
</reference>
<sequence length="378" mass="43218">MLLACNHHVFLDPQLCLFIHIQVHSKGVPLNIPPLIPERSEHRSTMPVASVAPSSSSSSSSTPILTREEVLHFLTEQLHLDRPSDAELSTPDLALLQRVCRAFAAEVPLSTIRMLNTPLRDRALPTLEQIKQIGMNKLGGLCYETNTFLHWLLAGLGFHVEFLLGRIYGSTVDNHVWNIVHNLAGGKSYLVDGGSYPMMMERLICVNDFDGNCSPVYVQSIWEVRLRRKLVDGLPGFAEEFRWTGNTAETQPQWKRLPVDSEGWAEFAEFPLVRRSQEELAMALRRIRTSQDVTIAPIRMRIYCVTYPGGRLLQICNTSLFWEDEKRERRELRARTREELEDLILRNFKEYFPDEAVVRTAVESYLQFVKSPPAFVTL</sequence>
<comment type="similarity">
    <text evidence="1">Belongs to the arylamine N-acetyltransferase family.</text>
</comment>
<dbReference type="OrthoDB" id="6358066at2759"/>
<feature type="compositionally biased region" description="Low complexity" evidence="3">
    <location>
        <begin position="47"/>
        <end position="61"/>
    </location>
</feature>
<organism evidence="4 5">
    <name type="scientific">Hypsibius exemplaris</name>
    <name type="common">Freshwater tardigrade</name>
    <dbReference type="NCBI Taxonomy" id="2072580"/>
    <lineage>
        <taxon>Eukaryota</taxon>
        <taxon>Metazoa</taxon>
        <taxon>Ecdysozoa</taxon>
        <taxon>Tardigrada</taxon>
        <taxon>Eutardigrada</taxon>
        <taxon>Parachela</taxon>
        <taxon>Hypsibioidea</taxon>
        <taxon>Hypsibiidae</taxon>
        <taxon>Hypsibius</taxon>
    </lineage>
</organism>
<dbReference type="SUPFAM" id="SSF54001">
    <property type="entry name" value="Cysteine proteinases"/>
    <property type="match status" value="1"/>
</dbReference>
<evidence type="ECO:0000313" key="4">
    <source>
        <dbReference type="EMBL" id="OQV22116.1"/>
    </source>
</evidence>
<dbReference type="AlphaFoldDB" id="A0A1W0X3P6"/>
<dbReference type="Pfam" id="PF00797">
    <property type="entry name" value="Acetyltransf_2"/>
    <property type="match status" value="1"/>
</dbReference>
<dbReference type="InterPro" id="IPR053710">
    <property type="entry name" value="Arylamine_NAT_domain_sf"/>
</dbReference>
<name>A0A1W0X3P6_HYPEX</name>
<dbReference type="Proteomes" id="UP000192578">
    <property type="component" value="Unassembled WGS sequence"/>
</dbReference>
<comment type="caution">
    <text evidence="4">The sequence shown here is derived from an EMBL/GenBank/DDBJ whole genome shotgun (WGS) entry which is preliminary data.</text>
</comment>
<protein>
    <recommendedName>
        <fullName evidence="2">arylamine N-acetyltransferase</fullName>
        <ecNumber evidence="2">2.3.1.5</ecNumber>
    </recommendedName>
</protein>